<dbReference type="EMBL" id="MSDU01000034">
    <property type="protein sequence ID" value="OLN21720.1"/>
    <property type="molecule type" value="Genomic_DNA"/>
</dbReference>
<name>A0A1Q8Q2Z3_9BACI</name>
<dbReference type="Proteomes" id="UP000185568">
    <property type="component" value="Unassembled WGS sequence"/>
</dbReference>
<organism evidence="2 3">
    <name type="scientific">Domibacillus antri</name>
    <dbReference type="NCBI Taxonomy" id="1714264"/>
    <lineage>
        <taxon>Bacteria</taxon>
        <taxon>Bacillati</taxon>
        <taxon>Bacillota</taxon>
        <taxon>Bacilli</taxon>
        <taxon>Bacillales</taxon>
        <taxon>Bacillaceae</taxon>
        <taxon>Domibacillus</taxon>
    </lineage>
</organism>
<reference evidence="2 3" key="1">
    <citation type="submission" date="2016-12" db="EMBL/GenBank/DDBJ databases">
        <title>Domibacillus antri genome sequencing.</title>
        <authorList>
            <person name="Verma A."/>
            <person name="Krishnamurthi S."/>
        </authorList>
    </citation>
    <scope>NUCLEOTIDE SEQUENCE [LARGE SCALE GENOMIC DNA]</scope>
    <source>
        <strain evidence="2 3">XD80</strain>
    </source>
</reference>
<evidence type="ECO:0000256" key="1">
    <source>
        <dbReference type="SAM" id="Coils"/>
    </source>
</evidence>
<dbReference type="NCBIfam" id="TIGR01637">
    <property type="entry name" value="phage_arpU"/>
    <property type="match status" value="1"/>
</dbReference>
<proteinExistence type="predicted"/>
<comment type="caution">
    <text evidence="2">The sequence shown here is derived from an EMBL/GenBank/DDBJ whole genome shotgun (WGS) entry which is preliminary data.</text>
</comment>
<keyword evidence="1" id="KW-0175">Coiled coil</keyword>
<gene>
    <name evidence="2" type="ORF">BTO30_13545</name>
</gene>
<dbReference type="STRING" id="1714264.BTO30_13545"/>
<evidence type="ECO:0000313" key="2">
    <source>
        <dbReference type="EMBL" id="OLN21720.1"/>
    </source>
</evidence>
<dbReference type="InterPro" id="IPR006524">
    <property type="entry name" value="ArpU-like"/>
</dbReference>
<dbReference type="OrthoDB" id="1797434at2"/>
<evidence type="ECO:0000313" key="3">
    <source>
        <dbReference type="Proteomes" id="UP000185568"/>
    </source>
</evidence>
<sequence length="148" mass="17574">MTQQISFLPEIDRKETQKKVEEVLESIRIYKQIGFVRREMKTTPAYTPRYHGQTYDVGSPAEDTALWNVEHEQEIENLEMNVDRAMNRLSRIERAVIQKRYLEDESVYDYMVHDELGMSSRTYSRVKARAFYKLAFMLRLEVVKGEAN</sequence>
<accession>A0A1Q8Q2Z3</accession>
<dbReference type="SUPFAM" id="SSF88659">
    <property type="entry name" value="Sigma3 and sigma4 domains of RNA polymerase sigma factors"/>
    <property type="match status" value="1"/>
</dbReference>
<dbReference type="InterPro" id="IPR013324">
    <property type="entry name" value="RNA_pol_sigma_r3/r4-like"/>
</dbReference>
<feature type="coiled-coil region" evidence="1">
    <location>
        <begin position="68"/>
        <end position="95"/>
    </location>
</feature>
<keyword evidence="3" id="KW-1185">Reference proteome</keyword>
<dbReference type="RefSeq" id="WP_075399255.1">
    <property type="nucleotide sequence ID" value="NZ_MSDU01000034.1"/>
</dbReference>
<protein>
    <submittedName>
        <fullName evidence="2">ArpU family transcriptional regulator</fullName>
    </submittedName>
</protein>
<dbReference type="AlphaFoldDB" id="A0A1Q8Q2Z3"/>